<organism evidence="2 3">
    <name type="scientific">Anaeromicropila populeti</name>
    <dbReference type="NCBI Taxonomy" id="37658"/>
    <lineage>
        <taxon>Bacteria</taxon>
        <taxon>Bacillati</taxon>
        <taxon>Bacillota</taxon>
        <taxon>Clostridia</taxon>
        <taxon>Lachnospirales</taxon>
        <taxon>Lachnospiraceae</taxon>
        <taxon>Anaeromicropila</taxon>
    </lineage>
</organism>
<dbReference type="RefSeq" id="WP_092560202.1">
    <property type="nucleotide sequence ID" value="NZ_FOYZ01000005.1"/>
</dbReference>
<keyword evidence="1" id="KW-1133">Transmembrane helix</keyword>
<feature type="transmembrane region" description="Helical" evidence="1">
    <location>
        <begin position="146"/>
        <end position="166"/>
    </location>
</feature>
<evidence type="ECO:0000313" key="2">
    <source>
        <dbReference type="EMBL" id="SFR77786.1"/>
    </source>
</evidence>
<proteinExistence type="predicted"/>
<keyword evidence="1" id="KW-0812">Transmembrane</keyword>
<keyword evidence="1" id="KW-0472">Membrane</keyword>
<protein>
    <submittedName>
        <fullName evidence="2">Uncharacterized protein</fullName>
    </submittedName>
</protein>
<dbReference type="STRING" id="37658.SAMN05661086_01645"/>
<keyword evidence="3" id="KW-1185">Reference proteome</keyword>
<sequence length="259" mass="29807">MKLAKRCLSRICKWQTEAWNKENIIIGKNIRNVEILACCCIGIYALSERGVQHKLLAFFLILYCILDVILRYTSGWCVSLLKCLLVITLEFMCYVVGMSMILVVRICLGISFNIGLAIVLTVEYIKYWIRLTFTVQNEISKLANELVSVLCTIIFTVGTYIVSIGFSDVPSFNVIQKSYKNIEELMGAITNNQELSKQIFLSCFKMIFELSFLMLLPTLCLSLLCTALVDIMQYYLKKNNLTDYWGTLERMKINRKNKI</sequence>
<accession>A0A1I6JFN4</accession>
<feature type="transmembrane region" description="Helical" evidence="1">
    <location>
        <begin position="103"/>
        <end position="125"/>
    </location>
</feature>
<feature type="transmembrane region" description="Helical" evidence="1">
    <location>
        <begin position="210"/>
        <end position="229"/>
    </location>
</feature>
<dbReference type="AlphaFoldDB" id="A0A1I6JFN4"/>
<dbReference type="Proteomes" id="UP000199659">
    <property type="component" value="Unassembled WGS sequence"/>
</dbReference>
<dbReference type="EMBL" id="FOYZ01000005">
    <property type="protein sequence ID" value="SFR77786.1"/>
    <property type="molecule type" value="Genomic_DNA"/>
</dbReference>
<gene>
    <name evidence="2" type="ORF">SAMN05661086_01645</name>
</gene>
<name>A0A1I6JFN4_9FIRM</name>
<evidence type="ECO:0000256" key="1">
    <source>
        <dbReference type="SAM" id="Phobius"/>
    </source>
</evidence>
<evidence type="ECO:0000313" key="3">
    <source>
        <dbReference type="Proteomes" id="UP000199659"/>
    </source>
</evidence>
<dbReference type="OrthoDB" id="9913132at2"/>
<reference evidence="2 3" key="1">
    <citation type="submission" date="2016-10" db="EMBL/GenBank/DDBJ databases">
        <authorList>
            <person name="de Groot N.N."/>
        </authorList>
    </citation>
    <scope>NUCLEOTIDE SEQUENCE [LARGE SCALE GENOMIC DNA]</scope>
    <source>
        <strain evidence="2 3">743A</strain>
    </source>
</reference>
<feature type="transmembrane region" description="Helical" evidence="1">
    <location>
        <begin position="53"/>
        <end position="70"/>
    </location>
</feature>